<keyword evidence="1" id="KW-0175">Coiled coil</keyword>
<evidence type="ECO:0000313" key="2">
    <source>
        <dbReference type="EMBL" id="KAK4128487.1"/>
    </source>
</evidence>
<sequence>MSSALDDIHYLFDSSASTLAVQDVDNSTATGNDDIGPFEICSGERHPCLAHLDYAQYERLINEFISFLAQQLSALTTSVNDLECKQAAVTIKTENASGVESGLGMAEAERNGVNRLPKYLLSPQEYENGFERARNLIAEIDKLKDQHTTLKEKTAARMAELKRMEDNVRLFQEELAAHRQAMTENTGTIKTPPAR</sequence>
<feature type="coiled-coil region" evidence="1">
    <location>
        <begin position="126"/>
        <end position="181"/>
    </location>
</feature>
<gene>
    <name evidence="2" type="ORF">N657DRAFT_629583</name>
</gene>
<keyword evidence="3" id="KW-1185">Reference proteome</keyword>
<name>A0AAN6U8R1_9PEZI</name>
<comment type="caution">
    <text evidence="2">The sequence shown here is derived from an EMBL/GenBank/DDBJ whole genome shotgun (WGS) entry which is preliminary data.</text>
</comment>
<dbReference type="GeneID" id="87827673"/>
<accession>A0AAN6U8R1</accession>
<organism evidence="2 3">
    <name type="scientific">Parathielavia appendiculata</name>
    <dbReference type="NCBI Taxonomy" id="2587402"/>
    <lineage>
        <taxon>Eukaryota</taxon>
        <taxon>Fungi</taxon>
        <taxon>Dikarya</taxon>
        <taxon>Ascomycota</taxon>
        <taxon>Pezizomycotina</taxon>
        <taxon>Sordariomycetes</taxon>
        <taxon>Sordariomycetidae</taxon>
        <taxon>Sordariales</taxon>
        <taxon>Chaetomiaceae</taxon>
        <taxon>Parathielavia</taxon>
    </lineage>
</organism>
<proteinExistence type="predicted"/>
<evidence type="ECO:0000313" key="3">
    <source>
        <dbReference type="Proteomes" id="UP001302602"/>
    </source>
</evidence>
<reference evidence="2" key="1">
    <citation type="journal article" date="2023" name="Mol. Phylogenet. Evol.">
        <title>Genome-scale phylogeny and comparative genomics of the fungal order Sordariales.</title>
        <authorList>
            <person name="Hensen N."/>
            <person name="Bonometti L."/>
            <person name="Westerberg I."/>
            <person name="Brannstrom I.O."/>
            <person name="Guillou S."/>
            <person name="Cros-Aarteil S."/>
            <person name="Calhoun S."/>
            <person name="Haridas S."/>
            <person name="Kuo A."/>
            <person name="Mondo S."/>
            <person name="Pangilinan J."/>
            <person name="Riley R."/>
            <person name="LaButti K."/>
            <person name="Andreopoulos B."/>
            <person name="Lipzen A."/>
            <person name="Chen C."/>
            <person name="Yan M."/>
            <person name="Daum C."/>
            <person name="Ng V."/>
            <person name="Clum A."/>
            <person name="Steindorff A."/>
            <person name="Ohm R.A."/>
            <person name="Martin F."/>
            <person name="Silar P."/>
            <person name="Natvig D.O."/>
            <person name="Lalanne C."/>
            <person name="Gautier V."/>
            <person name="Ament-Velasquez S.L."/>
            <person name="Kruys A."/>
            <person name="Hutchinson M.I."/>
            <person name="Powell A.J."/>
            <person name="Barry K."/>
            <person name="Miller A.N."/>
            <person name="Grigoriev I.V."/>
            <person name="Debuchy R."/>
            <person name="Gladieux P."/>
            <person name="Hiltunen Thoren M."/>
            <person name="Johannesson H."/>
        </authorList>
    </citation>
    <scope>NUCLEOTIDE SEQUENCE</scope>
    <source>
        <strain evidence="2">CBS 731.68</strain>
    </source>
</reference>
<dbReference type="RefSeq" id="XP_062652258.1">
    <property type="nucleotide sequence ID" value="XM_062790904.1"/>
</dbReference>
<evidence type="ECO:0000256" key="1">
    <source>
        <dbReference type="SAM" id="Coils"/>
    </source>
</evidence>
<protein>
    <submittedName>
        <fullName evidence="2">Uncharacterized protein</fullName>
    </submittedName>
</protein>
<dbReference type="EMBL" id="MU853223">
    <property type="protein sequence ID" value="KAK4128487.1"/>
    <property type="molecule type" value="Genomic_DNA"/>
</dbReference>
<reference evidence="2" key="2">
    <citation type="submission" date="2023-05" db="EMBL/GenBank/DDBJ databases">
        <authorList>
            <consortium name="Lawrence Berkeley National Laboratory"/>
            <person name="Steindorff A."/>
            <person name="Hensen N."/>
            <person name="Bonometti L."/>
            <person name="Westerberg I."/>
            <person name="Brannstrom I.O."/>
            <person name="Guillou S."/>
            <person name="Cros-Aarteil S."/>
            <person name="Calhoun S."/>
            <person name="Haridas S."/>
            <person name="Kuo A."/>
            <person name="Mondo S."/>
            <person name="Pangilinan J."/>
            <person name="Riley R."/>
            <person name="Labutti K."/>
            <person name="Andreopoulos B."/>
            <person name="Lipzen A."/>
            <person name="Chen C."/>
            <person name="Yanf M."/>
            <person name="Daum C."/>
            <person name="Ng V."/>
            <person name="Clum A."/>
            <person name="Ohm R."/>
            <person name="Martin F."/>
            <person name="Silar P."/>
            <person name="Natvig D."/>
            <person name="Lalanne C."/>
            <person name="Gautier V."/>
            <person name="Ament-Velasquez S.L."/>
            <person name="Kruys A."/>
            <person name="Hutchinson M.I."/>
            <person name="Powell A.J."/>
            <person name="Barry K."/>
            <person name="Miller A.N."/>
            <person name="Grigoriev I.V."/>
            <person name="Debuchy R."/>
            <person name="Gladieux P."/>
            <person name="Thoren M.H."/>
            <person name="Johannesson H."/>
        </authorList>
    </citation>
    <scope>NUCLEOTIDE SEQUENCE</scope>
    <source>
        <strain evidence="2">CBS 731.68</strain>
    </source>
</reference>
<dbReference type="AlphaFoldDB" id="A0AAN6U8R1"/>
<dbReference type="Proteomes" id="UP001302602">
    <property type="component" value="Unassembled WGS sequence"/>
</dbReference>